<feature type="domain" description="Peptidase M16 N-terminal" evidence="8">
    <location>
        <begin position="107"/>
        <end position="203"/>
    </location>
</feature>
<feature type="region of interest" description="Disordered" evidence="7">
    <location>
        <begin position="247"/>
        <end position="266"/>
    </location>
</feature>
<dbReference type="GO" id="GO:0006508">
    <property type="term" value="P:proteolysis"/>
    <property type="evidence" value="ECO:0007669"/>
    <property type="project" value="UniProtKB-KW"/>
</dbReference>
<feature type="compositionally biased region" description="Acidic residues" evidence="7">
    <location>
        <begin position="322"/>
        <end position="337"/>
    </location>
</feature>
<dbReference type="Pfam" id="PF00675">
    <property type="entry name" value="Peptidase_M16"/>
    <property type="match status" value="1"/>
</dbReference>
<name>A0A1Q9DC56_SYMMI</name>
<evidence type="ECO:0000256" key="6">
    <source>
        <dbReference type="ARBA" id="ARBA00023049"/>
    </source>
</evidence>
<proteinExistence type="inferred from homology"/>
<evidence type="ECO:0000256" key="2">
    <source>
        <dbReference type="ARBA" id="ARBA00022670"/>
    </source>
</evidence>
<gene>
    <name evidence="9" type="primary">PXM16</name>
    <name evidence="9" type="ORF">AK812_SmicGene25444</name>
</gene>
<sequence>MFHAIWRQVTCHEVVSSSVHNAEFRLTPSLPCDEDTEDEDCRGIRFVALLRKAESPSPRYLPRVLAGITEFNHLTPGSQLYQITAGLRLAPEAWTILVLNLYEPAKAMFLGSEKFPEQSGFDIWLAERGGFSNAYTAEEQTVYYVALNEEDFEALLDRYSDVFRAPLFEASWIWDEVSAVNSEHNKNRNSQDWRLQELIHHHADERSPMHRFHTGNRATLQRTSKETLAAEIQAFFAANYCPPRFHHLSRGRDKPKPDQQVLDPSADDQLHFYRKALRRVLPPIPGNAMASVLPSTPLSCAYQSAAVEPKDEELGPPASASDETDTSDQDSDEEDTSDSPSSPACNMMRVNDDSADDGSDNFLGSQGEARPVAARRPSTLTWVAAKAVKQLRPPDANENISFQEVASKLWKGLLRMQDRLWQLAIDTNIMPESVQDTGELAGGKDRRAPWA</sequence>
<evidence type="ECO:0000256" key="1">
    <source>
        <dbReference type="ARBA" id="ARBA00007261"/>
    </source>
</evidence>
<keyword evidence="6" id="KW-0482">Metalloprotease</keyword>
<dbReference type="InterPro" id="IPR011249">
    <property type="entry name" value="Metalloenz_LuxS/M16"/>
</dbReference>
<dbReference type="PANTHER" id="PTHR43690:SF18">
    <property type="entry name" value="INSULIN-DEGRADING ENZYME-RELATED"/>
    <property type="match status" value="1"/>
</dbReference>
<keyword evidence="2" id="KW-0645">Protease</keyword>
<reference evidence="9 10" key="1">
    <citation type="submission" date="2016-02" db="EMBL/GenBank/DDBJ databases">
        <title>Genome analysis of coral dinoflagellate symbionts highlights evolutionary adaptations to a symbiotic lifestyle.</title>
        <authorList>
            <person name="Aranda M."/>
            <person name="Li Y."/>
            <person name="Liew Y.J."/>
            <person name="Baumgarten S."/>
            <person name="Simakov O."/>
            <person name="Wilson M."/>
            <person name="Piel J."/>
            <person name="Ashoor H."/>
            <person name="Bougouffa S."/>
            <person name="Bajic V.B."/>
            <person name="Ryu T."/>
            <person name="Ravasi T."/>
            <person name="Bayer T."/>
            <person name="Micklem G."/>
            <person name="Kim H."/>
            <person name="Bhak J."/>
            <person name="Lajeunesse T.C."/>
            <person name="Voolstra C.R."/>
        </authorList>
    </citation>
    <scope>NUCLEOTIDE SEQUENCE [LARGE SCALE GENOMIC DNA]</scope>
    <source>
        <strain evidence="9 10">CCMP2467</strain>
    </source>
</reference>
<keyword evidence="4" id="KW-0378">Hydrolase</keyword>
<evidence type="ECO:0000256" key="7">
    <source>
        <dbReference type="SAM" id="MobiDB-lite"/>
    </source>
</evidence>
<dbReference type="InterPro" id="IPR011765">
    <property type="entry name" value="Pept_M16_N"/>
</dbReference>
<dbReference type="Proteomes" id="UP000186817">
    <property type="component" value="Unassembled WGS sequence"/>
</dbReference>
<keyword evidence="3" id="KW-0479">Metal-binding</keyword>
<dbReference type="AlphaFoldDB" id="A0A1Q9DC56"/>
<dbReference type="PANTHER" id="PTHR43690">
    <property type="entry name" value="NARDILYSIN"/>
    <property type="match status" value="1"/>
</dbReference>
<evidence type="ECO:0000313" key="10">
    <source>
        <dbReference type="Proteomes" id="UP000186817"/>
    </source>
</evidence>
<evidence type="ECO:0000256" key="3">
    <source>
        <dbReference type="ARBA" id="ARBA00022723"/>
    </source>
</evidence>
<dbReference type="GO" id="GO:0046872">
    <property type="term" value="F:metal ion binding"/>
    <property type="evidence" value="ECO:0007669"/>
    <property type="project" value="UniProtKB-KW"/>
</dbReference>
<evidence type="ECO:0000313" key="9">
    <source>
        <dbReference type="EMBL" id="OLP92729.1"/>
    </source>
</evidence>
<dbReference type="Gene3D" id="3.30.830.10">
    <property type="entry name" value="Metalloenzyme, LuxS/M16 peptidase-like"/>
    <property type="match status" value="1"/>
</dbReference>
<protein>
    <submittedName>
        <fullName evidence="9">Zinc-metallopeptidase, peroxisomal</fullName>
    </submittedName>
</protein>
<feature type="region of interest" description="Disordered" evidence="7">
    <location>
        <begin position="307"/>
        <end position="375"/>
    </location>
</feature>
<dbReference type="OrthoDB" id="952271at2759"/>
<organism evidence="9 10">
    <name type="scientific">Symbiodinium microadriaticum</name>
    <name type="common">Dinoflagellate</name>
    <name type="synonym">Zooxanthella microadriatica</name>
    <dbReference type="NCBI Taxonomy" id="2951"/>
    <lineage>
        <taxon>Eukaryota</taxon>
        <taxon>Sar</taxon>
        <taxon>Alveolata</taxon>
        <taxon>Dinophyceae</taxon>
        <taxon>Suessiales</taxon>
        <taxon>Symbiodiniaceae</taxon>
        <taxon>Symbiodinium</taxon>
    </lineage>
</organism>
<dbReference type="SUPFAM" id="SSF63411">
    <property type="entry name" value="LuxS/MPP-like metallohydrolase"/>
    <property type="match status" value="1"/>
</dbReference>
<evidence type="ECO:0000256" key="5">
    <source>
        <dbReference type="ARBA" id="ARBA00022833"/>
    </source>
</evidence>
<dbReference type="InterPro" id="IPR050626">
    <property type="entry name" value="Peptidase_M16"/>
</dbReference>
<keyword evidence="10" id="KW-1185">Reference proteome</keyword>
<accession>A0A1Q9DC56</accession>
<evidence type="ECO:0000256" key="4">
    <source>
        <dbReference type="ARBA" id="ARBA00022801"/>
    </source>
</evidence>
<comment type="caution">
    <text evidence="9">The sequence shown here is derived from an EMBL/GenBank/DDBJ whole genome shotgun (WGS) entry which is preliminary data.</text>
</comment>
<keyword evidence="5" id="KW-0862">Zinc</keyword>
<evidence type="ECO:0000259" key="8">
    <source>
        <dbReference type="Pfam" id="PF00675"/>
    </source>
</evidence>
<dbReference type="GO" id="GO:0008237">
    <property type="term" value="F:metallopeptidase activity"/>
    <property type="evidence" value="ECO:0007669"/>
    <property type="project" value="UniProtKB-KW"/>
</dbReference>
<comment type="similarity">
    <text evidence="1">Belongs to the peptidase M16 family.</text>
</comment>
<dbReference type="EMBL" id="LSRX01000609">
    <property type="protein sequence ID" value="OLP92729.1"/>
    <property type="molecule type" value="Genomic_DNA"/>
</dbReference>